<dbReference type="Proteomes" id="UP000828048">
    <property type="component" value="Chromosome 8"/>
</dbReference>
<keyword evidence="2" id="KW-1185">Reference proteome</keyword>
<evidence type="ECO:0000313" key="2">
    <source>
        <dbReference type="Proteomes" id="UP000828048"/>
    </source>
</evidence>
<sequence>MGSWRCEHCVGYYPTQRDPDTGMISCGGCGRVLYQDEFADEPTFVKGAGGESRLAGSYVKSFLSDYSDSFRRTLDKGKQKIHELTVSLSIEDGSTTNLADAFYKIAVERNFTKGRRTDQVAAACLYIACRPFLNMEGTKKKHFLLIDFSIVLGINVYVLGAVFLQLCQLLSLQEHPIVQKAVDPSLFISRYTNALMGGENKKITNTALCKITDTALLIIASMKRDWMQTGRKPSGLCGAAVYISALSHGFRCSKSDIVKAVHVCEATLTKRLIEFENTDSGSLTIEEFIKNADVLKEEDHLSKLSDVNSRNSDTMEVLCQHKDQKPHFAGMCKSCCEDFITLSGGLHGGADPPAFQIAERERLAEASSERVTDSSSVLKPHQHKSSDKDVSEVELEHSTEANQNVTEAETANFTEAACFSSVEDQARIGDDAGMFQKSNDTDSIADEPDRLSDIDDDEVEGYLNNEEECYYKKIIWEEMNKEYLQEQAAKEAAAAAFKDFSGASDEMRSAQELAAATNAAVAKSREESRQKKRALEIGNPAQTAAEATRQVLEKKGLSSKINYDVLDKLFDEQPIPDAKRTRTESPHASDIDGKQFNEERNGAFTDYDGDEQEEENGDAEEMDGEEPYMDEVVDPNYYDDDGDDEY</sequence>
<gene>
    <name evidence="1" type="ORF">Vadar_025926</name>
</gene>
<comment type="caution">
    <text evidence="1">The sequence shown here is derived from an EMBL/GenBank/DDBJ whole genome shotgun (WGS) entry which is preliminary data.</text>
</comment>
<dbReference type="EMBL" id="CM037158">
    <property type="protein sequence ID" value="KAH7852523.1"/>
    <property type="molecule type" value="Genomic_DNA"/>
</dbReference>
<accession>A0ACB7YH67</accession>
<reference evidence="1 2" key="1">
    <citation type="journal article" date="2021" name="Hortic Res">
        <title>High-quality reference genome and annotation aids understanding of berry development for evergreen blueberry (Vaccinium darrowii).</title>
        <authorList>
            <person name="Yu J."/>
            <person name="Hulse-Kemp A.M."/>
            <person name="Babiker E."/>
            <person name="Staton M."/>
        </authorList>
    </citation>
    <scope>NUCLEOTIDE SEQUENCE [LARGE SCALE GENOMIC DNA]</scope>
    <source>
        <strain evidence="2">cv. NJ 8807/NJ 8810</strain>
        <tissue evidence="1">Young leaf</tissue>
    </source>
</reference>
<evidence type="ECO:0000313" key="1">
    <source>
        <dbReference type="EMBL" id="KAH7852523.1"/>
    </source>
</evidence>
<name>A0ACB7YH67_9ERIC</name>
<proteinExistence type="predicted"/>
<organism evidence="1 2">
    <name type="scientific">Vaccinium darrowii</name>
    <dbReference type="NCBI Taxonomy" id="229202"/>
    <lineage>
        <taxon>Eukaryota</taxon>
        <taxon>Viridiplantae</taxon>
        <taxon>Streptophyta</taxon>
        <taxon>Embryophyta</taxon>
        <taxon>Tracheophyta</taxon>
        <taxon>Spermatophyta</taxon>
        <taxon>Magnoliopsida</taxon>
        <taxon>eudicotyledons</taxon>
        <taxon>Gunneridae</taxon>
        <taxon>Pentapetalae</taxon>
        <taxon>asterids</taxon>
        <taxon>Ericales</taxon>
        <taxon>Ericaceae</taxon>
        <taxon>Vaccinioideae</taxon>
        <taxon>Vaccinieae</taxon>
        <taxon>Vaccinium</taxon>
    </lineage>
</organism>
<protein>
    <submittedName>
        <fullName evidence="1">Uncharacterized protein</fullName>
    </submittedName>
</protein>